<dbReference type="PANTHER" id="PTHR43628:SF1">
    <property type="entry name" value="CHITIN SYNTHASE REGULATORY FACTOR 2-RELATED"/>
    <property type="match status" value="1"/>
</dbReference>
<dbReference type="SUPFAM" id="SSF81901">
    <property type="entry name" value="HCP-like"/>
    <property type="match status" value="1"/>
</dbReference>
<dbReference type="SMART" id="SM00671">
    <property type="entry name" value="SEL1"/>
    <property type="match status" value="2"/>
</dbReference>
<dbReference type="OrthoDB" id="2384430at2759"/>
<keyword evidence="2" id="KW-1185">Reference proteome</keyword>
<dbReference type="Pfam" id="PF08238">
    <property type="entry name" value="Sel1"/>
    <property type="match status" value="2"/>
</dbReference>
<gene>
    <name evidence="1" type="ORF">F8M41_010040</name>
</gene>
<comment type="caution">
    <text evidence="1">The sequence shown here is derived from an EMBL/GenBank/DDBJ whole genome shotgun (WGS) entry which is preliminary data.</text>
</comment>
<name>A0A8H4AUM1_GIGMA</name>
<dbReference type="Proteomes" id="UP000439903">
    <property type="component" value="Unassembled WGS sequence"/>
</dbReference>
<dbReference type="InterPro" id="IPR006597">
    <property type="entry name" value="Sel1-like"/>
</dbReference>
<reference evidence="1 2" key="1">
    <citation type="journal article" date="2019" name="Environ. Microbiol.">
        <title>At the nexus of three kingdoms: the genome of the mycorrhizal fungus Gigaspora margarita provides insights into plant, endobacterial and fungal interactions.</title>
        <authorList>
            <person name="Venice F."/>
            <person name="Ghignone S."/>
            <person name="Salvioli di Fossalunga A."/>
            <person name="Amselem J."/>
            <person name="Novero M."/>
            <person name="Xianan X."/>
            <person name="Sedzielewska Toro K."/>
            <person name="Morin E."/>
            <person name="Lipzen A."/>
            <person name="Grigoriev I.V."/>
            <person name="Henrissat B."/>
            <person name="Martin F.M."/>
            <person name="Bonfante P."/>
        </authorList>
    </citation>
    <scope>NUCLEOTIDE SEQUENCE [LARGE SCALE GENOMIC DNA]</scope>
    <source>
        <strain evidence="1 2">BEG34</strain>
    </source>
</reference>
<dbReference type="EMBL" id="WTPW01000212">
    <property type="protein sequence ID" value="KAF0534300.1"/>
    <property type="molecule type" value="Genomic_DNA"/>
</dbReference>
<sequence>MSSDKELCILGWKYQFGIDVEKDLEKAFDFYKQAADLGDAEGMFQIAEFYHLGIHVKKDRNKAFECFQKSASTGFEMGIVKKALCYRYGYGTQENSNYFYELLNTLKISYPYTFAYSPVRCLNKNQENRPIAENILKTIEEWRTDKEIMRQFENADEYRPQLVGQIHPKEMFASKLINVREISKRLSEMIIVPSKSMEYVNIQDDF</sequence>
<proteinExistence type="predicted"/>
<dbReference type="InterPro" id="IPR052945">
    <property type="entry name" value="Mitotic_Regulator"/>
</dbReference>
<protein>
    <submittedName>
        <fullName evidence="1">Sel1 repeat family protein</fullName>
    </submittedName>
</protein>
<dbReference type="PANTHER" id="PTHR43628">
    <property type="entry name" value="ACTIVATOR OF C KINASE PROTEIN 1-RELATED"/>
    <property type="match status" value="1"/>
</dbReference>
<accession>A0A8H4AUM1</accession>
<evidence type="ECO:0000313" key="2">
    <source>
        <dbReference type="Proteomes" id="UP000439903"/>
    </source>
</evidence>
<organism evidence="1 2">
    <name type="scientific">Gigaspora margarita</name>
    <dbReference type="NCBI Taxonomy" id="4874"/>
    <lineage>
        <taxon>Eukaryota</taxon>
        <taxon>Fungi</taxon>
        <taxon>Fungi incertae sedis</taxon>
        <taxon>Mucoromycota</taxon>
        <taxon>Glomeromycotina</taxon>
        <taxon>Glomeromycetes</taxon>
        <taxon>Diversisporales</taxon>
        <taxon>Gigasporaceae</taxon>
        <taxon>Gigaspora</taxon>
    </lineage>
</organism>
<evidence type="ECO:0000313" key="1">
    <source>
        <dbReference type="EMBL" id="KAF0534300.1"/>
    </source>
</evidence>
<dbReference type="Gene3D" id="1.25.40.10">
    <property type="entry name" value="Tetratricopeptide repeat domain"/>
    <property type="match status" value="1"/>
</dbReference>
<dbReference type="InterPro" id="IPR011990">
    <property type="entry name" value="TPR-like_helical_dom_sf"/>
</dbReference>
<dbReference type="AlphaFoldDB" id="A0A8H4AUM1"/>